<dbReference type="AlphaFoldDB" id="A0A075H7U2"/>
<evidence type="ECO:0000313" key="2">
    <source>
        <dbReference type="EMBL" id="AIF12601.1"/>
    </source>
</evidence>
<accession>A0A075H7U2</accession>
<sequence length="482" mass="54475">MQKIKRYESEFCQEQNNQLPLNFIYTKISFGSMIKILTVLLAIAFLLQIPVFVNAEVYIPDNEYVGFYDHDGVYTVIGGVKNNEIHPVIPEINVTIIDGDNIFSEKYEFSPIMPAQMLPLKIKIPEITSENPILEPPVISSYTTWYQFKNGYVLYDDSLVLHPDGKMTGKIKNAGEKTFENFRIYALIKDENENILDVANSQKFDIMHPGEILDFEMIPHPKIADQINLYSCFAFGEDEIFPLNVERNGEQYTFRYQSGSWFTDGEFDSSGTELSMYTLNSWHLDMNASLEFPQSSVDEELQVFLGDEKVSNLQSLDEMGNWHVYFTVPNFYQGDVTIKGFMHPDGTVVIPEEIDLSAMVMTEITSGKVTGINANTIDDSIVFSLETEDDGVLSVTTSDFLIRPFNDGSFFVLINGEETDGIKFKNKILTVPYSAGTEKIEVYGSYVVPEFGTIAVFILAASVVSIIILSKKHIMPHSLSKL</sequence>
<protein>
    <recommendedName>
        <fullName evidence="3">PEFG-CTERM sorting domain-containing protein</fullName>
    </recommendedName>
</protein>
<name>A0A075H7U2_9ARCH</name>
<evidence type="ECO:0008006" key="3">
    <source>
        <dbReference type="Google" id="ProtNLM"/>
    </source>
</evidence>
<organism evidence="2">
    <name type="scientific">uncultured marine thaumarchaeote KM3_56_D04</name>
    <dbReference type="NCBI Taxonomy" id="1456203"/>
    <lineage>
        <taxon>Archaea</taxon>
        <taxon>Nitrososphaerota</taxon>
        <taxon>environmental samples</taxon>
    </lineage>
</organism>
<keyword evidence="1" id="KW-0472">Membrane</keyword>
<feature type="transmembrane region" description="Helical" evidence="1">
    <location>
        <begin position="451"/>
        <end position="469"/>
    </location>
</feature>
<evidence type="ECO:0000256" key="1">
    <source>
        <dbReference type="SAM" id="Phobius"/>
    </source>
</evidence>
<dbReference type="InterPro" id="IPR027560">
    <property type="entry name" value="PEFG-CTERM"/>
</dbReference>
<proteinExistence type="predicted"/>
<dbReference type="EMBL" id="KF900949">
    <property type="protein sequence ID" value="AIF12601.1"/>
    <property type="molecule type" value="Genomic_DNA"/>
</dbReference>
<keyword evidence="1" id="KW-0812">Transmembrane</keyword>
<keyword evidence="1" id="KW-1133">Transmembrane helix</keyword>
<dbReference type="NCBIfam" id="TIGR04296">
    <property type="entry name" value="PEFG-CTERM"/>
    <property type="match status" value="1"/>
</dbReference>
<reference evidence="2" key="1">
    <citation type="journal article" date="2014" name="Genome Biol. Evol.">
        <title>Pangenome evidence for extensive interdomain horizontal transfer affecting lineage core and shell genes in uncultured planktonic thaumarchaeota and euryarchaeota.</title>
        <authorList>
            <person name="Deschamps P."/>
            <person name="Zivanovic Y."/>
            <person name="Moreira D."/>
            <person name="Rodriguez-Valera F."/>
            <person name="Lopez-Garcia P."/>
        </authorList>
    </citation>
    <scope>NUCLEOTIDE SEQUENCE</scope>
</reference>